<name>A0ABN9W146_9DINO</name>
<keyword evidence="1" id="KW-0768">Sushi</keyword>
<proteinExistence type="predicted"/>
<dbReference type="Pfam" id="PF00084">
    <property type="entry name" value="Sushi"/>
    <property type="match status" value="6"/>
</dbReference>
<protein>
    <submittedName>
        <fullName evidence="8">Uncharacterized protein</fullName>
    </submittedName>
</protein>
<dbReference type="InterPro" id="IPR050350">
    <property type="entry name" value="Compl-Cell_Adhes-Reg"/>
</dbReference>
<dbReference type="EMBL" id="CAUYUJ010017833">
    <property type="protein sequence ID" value="CAK0878293.1"/>
    <property type="molecule type" value="Genomic_DNA"/>
</dbReference>
<sequence>MRSVWVLALLSLPPMAAPRRMMRSRRTAGEGPTAWSVATASMHGVPEGPLRTALAQAAKWSAGADSLDPPGLTFHMDMECAELEGLGVGLTSDTRGDAVTLQDPGMSRRACYQFCSGHRTLYFGVSQGNLCACFDTFASRAASAGCTTPCLGNASETCGGAAAYDVGLNALWQKERDGSSCGAPPAVGHANKTCADFGGQQPGGRCGVVCQEGYHLEDNTLICNSQTGRWLGRARCREVRCTMLPRLRHASSWCFGASAAEDGGACEVTCMPGYRLTSNTLKCNAHLRGQPSASSIGFFTGEAHCAPVGCGKLEAMQFGRVIHKEVFYPETVVQHCMAGFTHNGLPSGRAEFVTQCQQDGTFTPLGPTDRCRPVKCGAPPDIGNATVVSGDGTLPEELHFPESVMYRCEEGFSTDGSFHGVEPFVVGCQADGQLDDAPKCRPMSCGPPPQLPLAVAEGPGEARGYGEEVQYRCQEGTALSRLGPGDVNFSVRCNADGSFGGARECVRISCGPAPNVTEALVAGHEVFSGDAAEYVCEEGYTVSGSLAGDRTFHAECMPNGSFSKPVGCKPVQCQSPPLLINANLIPESLSLFAKGVHYLDVLAYQCQGGRVGRARTPRRSMGEA</sequence>
<dbReference type="PROSITE" id="PS50923">
    <property type="entry name" value="SUSHI"/>
    <property type="match status" value="2"/>
</dbReference>
<keyword evidence="4" id="KW-0325">Glycoprotein</keyword>
<evidence type="ECO:0000259" key="7">
    <source>
        <dbReference type="PROSITE" id="PS51212"/>
    </source>
</evidence>
<organism evidence="8 9">
    <name type="scientific">Prorocentrum cordatum</name>
    <dbReference type="NCBI Taxonomy" id="2364126"/>
    <lineage>
        <taxon>Eukaryota</taxon>
        <taxon>Sar</taxon>
        <taxon>Alveolata</taxon>
        <taxon>Dinophyceae</taxon>
        <taxon>Prorocentrales</taxon>
        <taxon>Prorocentraceae</taxon>
        <taxon>Prorocentrum</taxon>
    </lineage>
</organism>
<dbReference type="PROSITE" id="PS51212">
    <property type="entry name" value="WSC"/>
    <property type="match status" value="1"/>
</dbReference>
<keyword evidence="2" id="KW-0677">Repeat</keyword>
<evidence type="ECO:0000313" key="9">
    <source>
        <dbReference type="Proteomes" id="UP001189429"/>
    </source>
</evidence>
<accession>A0ABN9W146</accession>
<feature type="domain" description="Sushi" evidence="6">
    <location>
        <begin position="374"/>
        <end position="442"/>
    </location>
</feature>
<keyword evidence="3" id="KW-1015">Disulfide bond</keyword>
<evidence type="ECO:0000256" key="1">
    <source>
        <dbReference type="ARBA" id="ARBA00022659"/>
    </source>
</evidence>
<comment type="caution">
    <text evidence="8">The sequence shown here is derived from an EMBL/GenBank/DDBJ whole genome shotgun (WGS) entry which is preliminary data.</text>
</comment>
<dbReference type="Pfam" id="PF01822">
    <property type="entry name" value="WSC"/>
    <property type="match status" value="1"/>
</dbReference>
<evidence type="ECO:0000313" key="8">
    <source>
        <dbReference type="EMBL" id="CAK0878293.1"/>
    </source>
</evidence>
<dbReference type="SMART" id="SM00321">
    <property type="entry name" value="WSC"/>
    <property type="match status" value="1"/>
</dbReference>
<evidence type="ECO:0000259" key="6">
    <source>
        <dbReference type="PROSITE" id="PS50923"/>
    </source>
</evidence>
<dbReference type="PANTHER" id="PTHR19325">
    <property type="entry name" value="COMPLEMENT COMPONENT-RELATED SUSHI DOMAIN-CONTAINING"/>
    <property type="match status" value="1"/>
</dbReference>
<evidence type="ECO:0000256" key="2">
    <source>
        <dbReference type="ARBA" id="ARBA00022737"/>
    </source>
</evidence>
<dbReference type="SMART" id="SM00032">
    <property type="entry name" value="CCP"/>
    <property type="match status" value="6"/>
</dbReference>
<evidence type="ECO:0000256" key="5">
    <source>
        <dbReference type="SAM" id="SignalP"/>
    </source>
</evidence>
<keyword evidence="9" id="KW-1185">Reference proteome</keyword>
<dbReference type="Proteomes" id="UP001189429">
    <property type="component" value="Unassembled WGS sequence"/>
</dbReference>
<dbReference type="SUPFAM" id="SSF57535">
    <property type="entry name" value="Complement control module/SCR domain"/>
    <property type="match status" value="5"/>
</dbReference>
<reference evidence="8" key="1">
    <citation type="submission" date="2023-10" db="EMBL/GenBank/DDBJ databases">
        <authorList>
            <person name="Chen Y."/>
            <person name="Shah S."/>
            <person name="Dougan E. K."/>
            <person name="Thang M."/>
            <person name="Chan C."/>
        </authorList>
    </citation>
    <scope>NUCLEOTIDE SEQUENCE [LARGE SCALE GENOMIC DNA]</scope>
</reference>
<feature type="domain" description="Sushi" evidence="6">
    <location>
        <begin position="179"/>
        <end position="238"/>
    </location>
</feature>
<feature type="domain" description="WSC" evidence="7">
    <location>
        <begin position="82"/>
        <end position="170"/>
    </location>
</feature>
<feature type="signal peptide" evidence="5">
    <location>
        <begin position="1"/>
        <end position="18"/>
    </location>
</feature>
<dbReference type="PANTHER" id="PTHR19325:SF575">
    <property type="entry name" value="LOCOMOTION-RELATED PROTEIN HIKARU GENKI"/>
    <property type="match status" value="1"/>
</dbReference>
<dbReference type="InterPro" id="IPR000436">
    <property type="entry name" value="Sushi_SCR_CCP_dom"/>
</dbReference>
<dbReference type="CDD" id="cd00033">
    <property type="entry name" value="CCP"/>
    <property type="match status" value="1"/>
</dbReference>
<feature type="chain" id="PRO_5045901742" evidence="5">
    <location>
        <begin position="19"/>
        <end position="624"/>
    </location>
</feature>
<gene>
    <name evidence="8" type="ORF">PCOR1329_LOCUS62099</name>
</gene>
<dbReference type="InterPro" id="IPR035976">
    <property type="entry name" value="Sushi/SCR/CCP_sf"/>
</dbReference>
<keyword evidence="5" id="KW-0732">Signal</keyword>
<evidence type="ECO:0000256" key="3">
    <source>
        <dbReference type="ARBA" id="ARBA00023157"/>
    </source>
</evidence>
<evidence type="ECO:0000256" key="4">
    <source>
        <dbReference type="ARBA" id="ARBA00023180"/>
    </source>
</evidence>
<dbReference type="Gene3D" id="2.10.70.10">
    <property type="entry name" value="Complement Module, domain 1"/>
    <property type="match status" value="5"/>
</dbReference>
<dbReference type="InterPro" id="IPR002889">
    <property type="entry name" value="WSC_carb-bd"/>
</dbReference>